<evidence type="ECO:0000313" key="3">
    <source>
        <dbReference type="Proteomes" id="UP000187209"/>
    </source>
</evidence>
<comment type="caution">
    <text evidence="2">The sequence shown here is derived from an EMBL/GenBank/DDBJ whole genome shotgun (WGS) entry which is preliminary data.</text>
</comment>
<protein>
    <submittedName>
        <fullName evidence="2">Uncharacterized protein</fullName>
    </submittedName>
</protein>
<gene>
    <name evidence="2" type="ORF">SteCoe_12456</name>
</gene>
<feature type="compositionally biased region" description="Basic and acidic residues" evidence="1">
    <location>
        <begin position="125"/>
        <end position="135"/>
    </location>
</feature>
<organism evidence="2 3">
    <name type="scientific">Stentor coeruleus</name>
    <dbReference type="NCBI Taxonomy" id="5963"/>
    <lineage>
        <taxon>Eukaryota</taxon>
        <taxon>Sar</taxon>
        <taxon>Alveolata</taxon>
        <taxon>Ciliophora</taxon>
        <taxon>Postciliodesmatophora</taxon>
        <taxon>Heterotrichea</taxon>
        <taxon>Heterotrichida</taxon>
        <taxon>Stentoridae</taxon>
        <taxon>Stentor</taxon>
    </lineage>
</organism>
<keyword evidence="3" id="KW-1185">Reference proteome</keyword>
<accession>A0A1R2CAS0</accession>
<evidence type="ECO:0000256" key="1">
    <source>
        <dbReference type="SAM" id="MobiDB-lite"/>
    </source>
</evidence>
<sequence length="173" mass="19413">MGQNESNQPMPPQSQRIRPTPGTSGRRIRKGSISIYCENSHSIYTFNTTPGMTIGEVKSLLPTKNCELRISEHPLTNSISIESLALDNKTLLRMVVEGKISQKSSSTAESLQVQDLPRIIGPKKQFQEKPEKPNHESISSNIEDFPLPINLKIFAVPDLKLEKTKKKSKKNLY</sequence>
<dbReference type="AlphaFoldDB" id="A0A1R2CAS0"/>
<evidence type="ECO:0000313" key="2">
    <source>
        <dbReference type="EMBL" id="OMJ86099.1"/>
    </source>
</evidence>
<dbReference type="EMBL" id="MPUH01000216">
    <property type="protein sequence ID" value="OMJ86099.1"/>
    <property type="molecule type" value="Genomic_DNA"/>
</dbReference>
<proteinExistence type="predicted"/>
<feature type="compositionally biased region" description="Polar residues" evidence="1">
    <location>
        <begin position="1"/>
        <end position="23"/>
    </location>
</feature>
<reference evidence="2 3" key="1">
    <citation type="submission" date="2016-11" db="EMBL/GenBank/DDBJ databases">
        <title>The macronuclear genome of Stentor coeruleus: a giant cell with tiny introns.</title>
        <authorList>
            <person name="Slabodnick M."/>
            <person name="Ruby J.G."/>
            <person name="Reiff S.B."/>
            <person name="Swart E.C."/>
            <person name="Gosai S."/>
            <person name="Prabakaran S."/>
            <person name="Witkowska E."/>
            <person name="Larue G.E."/>
            <person name="Fisher S."/>
            <person name="Freeman R.M."/>
            <person name="Gunawardena J."/>
            <person name="Chu W."/>
            <person name="Stover N.A."/>
            <person name="Gregory B.D."/>
            <person name="Nowacki M."/>
            <person name="Derisi J."/>
            <person name="Roy S.W."/>
            <person name="Marshall W.F."/>
            <person name="Sood P."/>
        </authorList>
    </citation>
    <scope>NUCLEOTIDE SEQUENCE [LARGE SCALE GENOMIC DNA]</scope>
    <source>
        <strain evidence="2">WM001</strain>
    </source>
</reference>
<dbReference type="OrthoDB" id="321061at2759"/>
<name>A0A1R2CAS0_9CILI</name>
<feature type="region of interest" description="Disordered" evidence="1">
    <location>
        <begin position="1"/>
        <end position="28"/>
    </location>
</feature>
<dbReference type="Proteomes" id="UP000187209">
    <property type="component" value="Unassembled WGS sequence"/>
</dbReference>
<feature type="region of interest" description="Disordered" evidence="1">
    <location>
        <begin position="123"/>
        <end position="142"/>
    </location>
</feature>